<sequence>MLQHFGIKRGDDRKLDHGIDPTGLSFLLLRAKFGQCPAEISSTRLEFGCYLLFISISTYPSQGEAFPLTTVKSSLSCLVLFCSGGDMPDLPELAKVAEASV</sequence>
<comment type="caution">
    <text evidence="1">The sequence shown here is derived from an EMBL/GenBank/DDBJ whole genome shotgun (WGS) entry which is preliminary data.</text>
</comment>
<organism evidence="1 2">
    <name type="scientific">Caerostris darwini</name>
    <dbReference type="NCBI Taxonomy" id="1538125"/>
    <lineage>
        <taxon>Eukaryota</taxon>
        <taxon>Metazoa</taxon>
        <taxon>Ecdysozoa</taxon>
        <taxon>Arthropoda</taxon>
        <taxon>Chelicerata</taxon>
        <taxon>Arachnida</taxon>
        <taxon>Araneae</taxon>
        <taxon>Araneomorphae</taxon>
        <taxon>Entelegynae</taxon>
        <taxon>Araneoidea</taxon>
        <taxon>Araneidae</taxon>
        <taxon>Caerostris</taxon>
    </lineage>
</organism>
<protein>
    <submittedName>
        <fullName evidence="1">Uncharacterized protein</fullName>
    </submittedName>
</protein>
<proteinExistence type="predicted"/>
<reference evidence="1 2" key="1">
    <citation type="submission" date="2021-06" db="EMBL/GenBank/DDBJ databases">
        <title>Caerostris darwini draft genome.</title>
        <authorList>
            <person name="Kono N."/>
            <person name="Arakawa K."/>
        </authorList>
    </citation>
    <scope>NUCLEOTIDE SEQUENCE [LARGE SCALE GENOMIC DNA]</scope>
</reference>
<dbReference type="EMBL" id="BPLQ01015522">
    <property type="protein sequence ID" value="GIY88686.1"/>
    <property type="molecule type" value="Genomic_DNA"/>
</dbReference>
<dbReference type="Proteomes" id="UP001054837">
    <property type="component" value="Unassembled WGS sequence"/>
</dbReference>
<evidence type="ECO:0000313" key="1">
    <source>
        <dbReference type="EMBL" id="GIY88686.1"/>
    </source>
</evidence>
<accession>A0AAV4X0J7</accession>
<evidence type="ECO:0000313" key="2">
    <source>
        <dbReference type="Proteomes" id="UP001054837"/>
    </source>
</evidence>
<keyword evidence="2" id="KW-1185">Reference proteome</keyword>
<gene>
    <name evidence="1" type="ORF">CDAR_420911</name>
</gene>
<name>A0AAV4X0J7_9ARAC</name>
<dbReference type="AlphaFoldDB" id="A0AAV4X0J7"/>